<dbReference type="EMBL" id="JAGYWB010000019">
    <property type="protein sequence ID" value="KAI0488556.1"/>
    <property type="molecule type" value="Genomic_DNA"/>
</dbReference>
<sequence>MGDQNSATSIPPSSSTLAGTSTDLPIPASIKFLISNIKNLIPHPLTVDNYAIWRIQIIQHFTANGYEGHLTGKATPPSTEASQEHHRWHVVDTNLISSLFSTISPHILPYIINSSTAQEVWYVLERRFQPMSQSRVIQLKNELHHIQMKDINMQQYLSQIKNIVDNIAASGSEVEPEDIVFYILNGLPSTYN</sequence>
<evidence type="ECO:0000313" key="1">
    <source>
        <dbReference type="EMBL" id="KAI0488556.1"/>
    </source>
</evidence>
<name>A0A8T3A2I1_DENNO</name>
<evidence type="ECO:0008006" key="3">
    <source>
        <dbReference type="Google" id="ProtNLM"/>
    </source>
</evidence>
<dbReference type="OrthoDB" id="693186at2759"/>
<reference evidence="1" key="1">
    <citation type="journal article" date="2022" name="Front. Genet.">
        <title>Chromosome-Scale Assembly of the Dendrobium nobile Genome Provides Insights Into the Molecular Mechanism of the Biosynthesis of the Medicinal Active Ingredient of Dendrobium.</title>
        <authorList>
            <person name="Xu Q."/>
            <person name="Niu S.-C."/>
            <person name="Li K.-L."/>
            <person name="Zheng P.-J."/>
            <person name="Zhang X.-J."/>
            <person name="Jia Y."/>
            <person name="Liu Y."/>
            <person name="Niu Y.-X."/>
            <person name="Yu L.-H."/>
            <person name="Chen D.-F."/>
            <person name="Zhang G.-Q."/>
        </authorList>
    </citation>
    <scope>NUCLEOTIDE SEQUENCE</scope>
    <source>
        <tissue evidence="1">Leaf</tissue>
    </source>
</reference>
<evidence type="ECO:0000313" key="2">
    <source>
        <dbReference type="Proteomes" id="UP000829196"/>
    </source>
</evidence>
<proteinExistence type="predicted"/>
<organism evidence="1 2">
    <name type="scientific">Dendrobium nobile</name>
    <name type="common">Orchid</name>
    <dbReference type="NCBI Taxonomy" id="94219"/>
    <lineage>
        <taxon>Eukaryota</taxon>
        <taxon>Viridiplantae</taxon>
        <taxon>Streptophyta</taxon>
        <taxon>Embryophyta</taxon>
        <taxon>Tracheophyta</taxon>
        <taxon>Spermatophyta</taxon>
        <taxon>Magnoliopsida</taxon>
        <taxon>Liliopsida</taxon>
        <taxon>Asparagales</taxon>
        <taxon>Orchidaceae</taxon>
        <taxon>Epidendroideae</taxon>
        <taxon>Malaxideae</taxon>
        <taxon>Dendrobiinae</taxon>
        <taxon>Dendrobium</taxon>
    </lineage>
</organism>
<gene>
    <name evidence="1" type="ORF">KFK09_028392</name>
</gene>
<comment type="caution">
    <text evidence="1">The sequence shown here is derived from an EMBL/GenBank/DDBJ whole genome shotgun (WGS) entry which is preliminary data.</text>
</comment>
<dbReference type="PANTHER" id="PTHR47481">
    <property type="match status" value="1"/>
</dbReference>
<dbReference type="AlphaFoldDB" id="A0A8T3A2I1"/>
<dbReference type="PANTHER" id="PTHR47481:SF29">
    <property type="entry name" value="RETROTRANSPOSON GAG DOMAIN-CONTAINING PROTEIN"/>
    <property type="match status" value="1"/>
</dbReference>
<accession>A0A8T3A2I1</accession>
<dbReference type="Pfam" id="PF14223">
    <property type="entry name" value="Retrotran_gag_2"/>
    <property type="match status" value="1"/>
</dbReference>
<dbReference type="Proteomes" id="UP000829196">
    <property type="component" value="Unassembled WGS sequence"/>
</dbReference>
<protein>
    <recommendedName>
        <fullName evidence="3">Retrovirus-related Pol polyprotein from transposon TNT 1-94</fullName>
    </recommendedName>
</protein>
<keyword evidence="2" id="KW-1185">Reference proteome</keyword>